<dbReference type="KEGG" id="msl:Msil_1903"/>
<protein>
    <submittedName>
        <fullName evidence="1">Uncharacterized protein</fullName>
    </submittedName>
</protein>
<dbReference type="STRING" id="395965.Msil_1903"/>
<dbReference type="AlphaFoldDB" id="B8ENR2"/>
<gene>
    <name evidence="1" type="ordered locus">Msil_1903</name>
</gene>
<evidence type="ECO:0000313" key="1">
    <source>
        <dbReference type="EMBL" id="ACK50848.1"/>
    </source>
</evidence>
<proteinExistence type="predicted"/>
<keyword evidence="2" id="KW-1185">Reference proteome</keyword>
<dbReference type="HOGENOM" id="CLU_2735464_0_0_5"/>
<dbReference type="Proteomes" id="UP000002257">
    <property type="component" value="Chromosome"/>
</dbReference>
<organism evidence="1 2">
    <name type="scientific">Methylocella silvestris (strain DSM 15510 / CIP 108128 / LMG 27833 / NCIMB 13906 / BL2)</name>
    <dbReference type="NCBI Taxonomy" id="395965"/>
    <lineage>
        <taxon>Bacteria</taxon>
        <taxon>Pseudomonadati</taxon>
        <taxon>Pseudomonadota</taxon>
        <taxon>Alphaproteobacteria</taxon>
        <taxon>Hyphomicrobiales</taxon>
        <taxon>Beijerinckiaceae</taxon>
        <taxon>Methylocella</taxon>
    </lineage>
</organism>
<evidence type="ECO:0000313" key="2">
    <source>
        <dbReference type="Proteomes" id="UP000002257"/>
    </source>
</evidence>
<accession>B8ENR2</accession>
<dbReference type="EMBL" id="CP001280">
    <property type="protein sequence ID" value="ACK50848.1"/>
    <property type="molecule type" value="Genomic_DNA"/>
</dbReference>
<dbReference type="RefSeq" id="WP_012590918.1">
    <property type="nucleotide sequence ID" value="NC_011666.1"/>
</dbReference>
<reference evidence="1 2" key="1">
    <citation type="journal article" date="2010" name="J. Bacteriol.">
        <title>Complete genome sequence of the aerobic facultative methanotroph Methylocella silvestris BL2.</title>
        <authorList>
            <person name="Chen Y."/>
            <person name="Crombie A."/>
            <person name="Rahman M.T."/>
            <person name="Dedysh S.N."/>
            <person name="Liesack W."/>
            <person name="Stott M.B."/>
            <person name="Alam M."/>
            <person name="Theisen A.R."/>
            <person name="Murrell J.C."/>
            <person name="Dunfield P.F."/>
        </authorList>
    </citation>
    <scope>NUCLEOTIDE SEQUENCE [LARGE SCALE GENOMIC DNA]</scope>
    <source>
        <strain evidence="2">DSM 15510 / CIP 108128 / LMG 27833 / NCIMB 13906 / BL2</strain>
    </source>
</reference>
<sequence>MMWSAICNAFRRLDDRLSDGVYTHGRYLTGQEKIVRLHPLAKAAVERLNLPAGSLSRMKSSDRDAARDLMR</sequence>
<name>B8ENR2_METSB</name>